<organism evidence="4 5">
    <name type="scientific">Microdochium bolleyi</name>
    <dbReference type="NCBI Taxonomy" id="196109"/>
    <lineage>
        <taxon>Eukaryota</taxon>
        <taxon>Fungi</taxon>
        <taxon>Dikarya</taxon>
        <taxon>Ascomycota</taxon>
        <taxon>Pezizomycotina</taxon>
        <taxon>Sordariomycetes</taxon>
        <taxon>Xylariomycetidae</taxon>
        <taxon>Xylariales</taxon>
        <taxon>Microdochiaceae</taxon>
        <taxon>Microdochium</taxon>
    </lineage>
</organism>
<dbReference type="Pfam" id="PF08513">
    <property type="entry name" value="LisH"/>
    <property type="match status" value="1"/>
</dbReference>
<keyword evidence="5" id="KW-1185">Reference proteome</keyword>
<dbReference type="SMART" id="SM00757">
    <property type="entry name" value="CRA"/>
    <property type="match status" value="1"/>
</dbReference>
<dbReference type="InterPro" id="IPR006594">
    <property type="entry name" value="LisH"/>
</dbReference>
<reference evidence="5" key="1">
    <citation type="submission" date="2016-02" db="EMBL/GenBank/DDBJ databases">
        <title>Draft genome sequence of Microdochium bolleyi, a fungal endophyte of beachgrass.</title>
        <authorList>
            <consortium name="DOE Joint Genome Institute"/>
            <person name="David A.S."/>
            <person name="May G."/>
            <person name="Haridas S."/>
            <person name="Lim J."/>
            <person name="Wang M."/>
            <person name="Labutti K."/>
            <person name="Lipzen A."/>
            <person name="Barry K."/>
            <person name="Grigoriev I.V."/>
        </authorList>
    </citation>
    <scope>NUCLEOTIDE SEQUENCE [LARGE SCALE GENOMIC DNA]</scope>
    <source>
        <strain evidence="5">J235TASD1</strain>
    </source>
</reference>
<dbReference type="STRING" id="196109.A0A136JDJ5"/>
<proteinExistence type="predicted"/>
<dbReference type="Pfam" id="PF10607">
    <property type="entry name" value="CTLH"/>
    <property type="match status" value="1"/>
</dbReference>
<evidence type="ECO:0000313" key="5">
    <source>
        <dbReference type="Proteomes" id="UP000070501"/>
    </source>
</evidence>
<dbReference type="InParanoid" id="A0A136JDJ5"/>
<evidence type="ECO:0000313" key="4">
    <source>
        <dbReference type="EMBL" id="KXJ95241.1"/>
    </source>
</evidence>
<dbReference type="InterPro" id="IPR006595">
    <property type="entry name" value="CTLH_C"/>
</dbReference>
<feature type="domain" description="CTLH" evidence="3">
    <location>
        <begin position="62"/>
        <end position="119"/>
    </location>
</feature>
<evidence type="ECO:0000259" key="3">
    <source>
        <dbReference type="PROSITE" id="PS50897"/>
    </source>
</evidence>
<sequence length="248" mass="27443">MTSSTSTTTPLHLFSQQVQDVKTPKSDINALILDYLTVAGYPNAAAKFSAEANLQPQQDMSDIQARQRIQASIHRGDIEAAVDELNDLDPSILDEDADLHFAVLRLQLVELIRTCTASPGGDITQALDFATSQLGPRASQDTRYLDDLEKTMTLLVFPHDSLDPPLAALLQPGLRRTVADQVNKAILEGQSQRRETAIRQLVMMRVWSEITARSETKKDLPPRIELGLDGEESLKRENGHDEPMSMNA</sequence>
<dbReference type="PROSITE" id="PS50896">
    <property type="entry name" value="LISH"/>
    <property type="match status" value="1"/>
</dbReference>
<evidence type="ECO:0000256" key="2">
    <source>
        <dbReference type="SAM" id="MobiDB-lite"/>
    </source>
</evidence>
<evidence type="ECO:0000256" key="1">
    <source>
        <dbReference type="ARBA" id="ARBA00002343"/>
    </source>
</evidence>
<gene>
    <name evidence="4" type="ORF">Micbo1qcDRAFT_157083</name>
</gene>
<comment type="function">
    <text evidence="1">Involved in the proteasome-dependent degradation of fructose-1,6-bisphosphatase.</text>
</comment>
<dbReference type="Proteomes" id="UP000070501">
    <property type="component" value="Unassembled WGS sequence"/>
</dbReference>
<dbReference type="PROSITE" id="PS50897">
    <property type="entry name" value="CTLH"/>
    <property type="match status" value="1"/>
</dbReference>
<dbReference type="AlphaFoldDB" id="A0A136JDJ5"/>
<accession>A0A136JDJ5</accession>
<dbReference type="SMART" id="SM00667">
    <property type="entry name" value="LisH"/>
    <property type="match status" value="1"/>
</dbReference>
<dbReference type="SMART" id="SM00668">
    <property type="entry name" value="CTLH"/>
    <property type="match status" value="1"/>
</dbReference>
<dbReference type="OrthoDB" id="2415936at2759"/>
<protein>
    <submittedName>
        <fullName evidence="4">Ran binding protein in the microtubule-organising centre</fullName>
    </submittedName>
</protein>
<dbReference type="InterPro" id="IPR050618">
    <property type="entry name" value="Ubq-SigPath_Reg"/>
</dbReference>
<feature type="compositionally biased region" description="Basic and acidic residues" evidence="2">
    <location>
        <begin position="232"/>
        <end position="248"/>
    </location>
</feature>
<dbReference type="EMBL" id="KQ964246">
    <property type="protein sequence ID" value="KXJ95241.1"/>
    <property type="molecule type" value="Genomic_DNA"/>
</dbReference>
<dbReference type="InterPro" id="IPR013144">
    <property type="entry name" value="CRA_dom"/>
</dbReference>
<feature type="region of interest" description="Disordered" evidence="2">
    <location>
        <begin position="221"/>
        <end position="248"/>
    </location>
</feature>
<dbReference type="PANTHER" id="PTHR12864">
    <property type="entry name" value="RAN BINDING PROTEIN 9-RELATED"/>
    <property type="match status" value="1"/>
</dbReference>
<dbReference type="InterPro" id="IPR024964">
    <property type="entry name" value="CTLH/CRA"/>
</dbReference>
<name>A0A136JDJ5_9PEZI</name>